<evidence type="ECO:0000313" key="3">
    <source>
        <dbReference type="Proteomes" id="UP000235116"/>
    </source>
</evidence>
<dbReference type="RefSeq" id="WP_101892567.1">
    <property type="nucleotide sequence ID" value="NZ_CP022684.1"/>
</dbReference>
<dbReference type="Proteomes" id="UP000235116">
    <property type="component" value="Chromosome"/>
</dbReference>
<name>A0A2K9LG69_9GAMM</name>
<proteinExistence type="predicted"/>
<evidence type="ECO:0000256" key="1">
    <source>
        <dbReference type="SAM" id="SignalP"/>
    </source>
</evidence>
<feature type="chain" id="PRO_5014636237" description="DUF4892 domain-containing protein" evidence="1">
    <location>
        <begin position="23"/>
        <end position="281"/>
    </location>
</feature>
<evidence type="ECO:0008006" key="4">
    <source>
        <dbReference type="Google" id="ProtNLM"/>
    </source>
</evidence>
<evidence type="ECO:0000313" key="2">
    <source>
        <dbReference type="EMBL" id="AUM11227.1"/>
    </source>
</evidence>
<dbReference type="KEGG" id="kak:Kalk_01745"/>
<keyword evidence="1" id="KW-0732">Signal</keyword>
<reference evidence="3" key="1">
    <citation type="submission" date="2017-08" db="EMBL/GenBank/DDBJ databases">
        <title>Direct submision.</title>
        <authorList>
            <person name="Kim S.-J."/>
            <person name="Rhee S.-K."/>
        </authorList>
    </citation>
    <scope>NUCLEOTIDE SEQUENCE [LARGE SCALE GENOMIC DNA]</scope>
    <source>
        <strain evidence="3">GI5</strain>
    </source>
</reference>
<protein>
    <recommendedName>
        <fullName evidence="4">DUF4892 domain-containing protein</fullName>
    </recommendedName>
</protein>
<organism evidence="2 3">
    <name type="scientific">Ketobacter alkanivorans</name>
    <dbReference type="NCBI Taxonomy" id="1917421"/>
    <lineage>
        <taxon>Bacteria</taxon>
        <taxon>Pseudomonadati</taxon>
        <taxon>Pseudomonadota</taxon>
        <taxon>Gammaproteobacteria</taxon>
        <taxon>Pseudomonadales</taxon>
        <taxon>Ketobacteraceae</taxon>
        <taxon>Ketobacter</taxon>
    </lineage>
</organism>
<gene>
    <name evidence="2" type="ORF">Kalk_01745</name>
</gene>
<accession>A0A2K9LG69</accession>
<dbReference type="OrthoDB" id="5741786at2"/>
<keyword evidence="3" id="KW-1185">Reference proteome</keyword>
<dbReference type="EMBL" id="CP022684">
    <property type="protein sequence ID" value="AUM11227.1"/>
    <property type="molecule type" value="Genomic_DNA"/>
</dbReference>
<feature type="signal peptide" evidence="1">
    <location>
        <begin position="1"/>
        <end position="22"/>
    </location>
</feature>
<dbReference type="AlphaFoldDB" id="A0A2K9LG69"/>
<dbReference type="Pfam" id="PF16234">
    <property type="entry name" value="DUF4892"/>
    <property type="match status" value="1"/>
</dbReference>
<sequence length="281" mass="31535">MSILSKLIFVTAFFGVAGWAQANVAEGLFQQPRNVSEALDQDRQYSLPLGKVRFDRSIGRDVPARVKRLKGEFKSVLWELSGAESLNEAQTRVDNLTQEPQFEQLYSCKGRDCGESFAWANSVFRQPNLYGNDRNQNLWVVRDKGAQRYHVYYLVERPNRRIYFYEESLSVPDLMLDEARFKDMLGHQGFVIIGEAVIDGGKPDIKPLVDKLSPYIGLKGGKQLVVHRHGPALNVDIASPLKAALQAAGFSIEVVDVGNSAPRSEAPGDAWIEWVDPVWNP</sequence>
<dbReference type="InterPro" id="IPR032608">
    <property type="entry name" value="DUF4892"/>
</dbReference>